<evidence type="ECO:0000256" key="1">
    <source>
        <dbReference type="ARBA" id="ARBA00022630"/>
    </source>
</evidence>
<dbReference type="AlphaFoldDB" id="A0A158IVJ3"/>
<keyword evidence="1 6" id="KW-0285">Flavoprotein</keyword>
<feature type="binding site" evidence="6">
    <location>
        <position position="154"/>
    </location>
    <ligand>
        <name>FMN</name>
        <dbReference type="ChEBI" id="CHEBI:58210"/>
    </ligand>
</feature>
<evidence type="ECO:0000313" key="8">
    <source>
        <dbReference type="EMBL" id="SAL60495.1"/>
    </source>
</evidence>
<dbReference type="InterPro" id="IPR016215">
    <property type="entry name" value="NTA_MOA"/>
</dbReference>
<evidence type="ECO:0000313" key="9">
    <source>
        <dbReference type="Proteomes" id="UP000054740"/>
    </source>
</evidence>
<dbReference type="Proteomes" id="UP000054740">
    <property type="component" value="Unassembled WGS sequence"/>
</dbReference>
<dbReference type="NCBIfam" id="TIGR03860">
    <property type="entry name" value="FMN_nitrolo"/>
    <property type="match status" value="1"/>
</dbReference>
<keyword evidence="9" id="KW-1185">Reference proteome</keyword>
<dbReference type="GO" id="GO:0016705">
    <property type="term" value="F:oxidoreductase activity, acting on paired donors, with incorporation or reduction of molecular oxygen"/>
    <property type="evidence" value="ECO:0007669"/>
    <property type="project" value="InterPro"/>
</dbReference>
<dbReference type="PANTHER" id="PTHR30011:SF16">
    <property type="entry name" value="C2H2 FINGER DOMAIN TRANSCRIPTION FACTOR (EUROFUNG)-RELATED"/>
    <property type="match status" value="1"/>
</dbReference>
<evidence type="ECO:0000256" key="2">
    <source>
        <dbReference type="ARBA" id="ARBA00022643"/>
    </source>
</evidence>
<accession>A0A158IVJ3</accession>
<keyword evidence="2 6" id="KW-0288">FMN</keyword>
<evidence type="ECO:0000256" key="4">
    <source>
        <dbReference type="ARBA" id="ARBA00023033"/>
    </source>
</evidence>
<dbReference type="PIRSF" id="PIRSF000337">
    <property type="entry name" value="NTA_MOA"/>
    <property type="match status" value="1"/>
</dbReference>
<evidence type="ECO:0000256" key="5">
    <source>
        <dbReference type="ARBA" id="ARBA00033748"/>
    </source>
</evidence>
<dbReference type="RefSeq" id="WP_053569977.1">
    <property type="nucleotide sequence ID" value="NZ_FCNY02000016.1"/>
</dbReference>
<gene>
    <name evidence="8" type="ORF">AWB70_05456</name>
</gene>
<evidence type="ECO:0000256" key="6">
    <source>
        <dbReference type="PIRSR" id="PIRSR000337-1"/>
    </source>
</evidence>
<name>A0A158IVJ3_CABCO</name>
<feature type="binding site" evidence="6">
    <location>
        <position position="100"/>
    </location>
    <ligand>
        <name>FMN</name>
        <dbReference type="ChEBI" id="CHEBI:58210"/>
    </ligand>
</feature>
<reference evidence="9" key="1">
    <citation type="submission" date="2016-01" db="EMBL/GenBank/DDBJ databases">
        <authorList>
            <person name="Peeters C."/>
        </authorList>
    </citation>
    <scope>NUCLEOTIDE SEQUENCE [LARGE SCALE GENOMIC DNA]</scope>
</reference>
<dbReference type="InterPro" id="IPR051260">
    <property type="entry name" value="Diverse_substr_monoxygenases"/>
</dbReference>
<proteinExistence type="inferred from homology"/>
<dbReference type="InterPro" id="IPR011251">
    <property type="entry name" value="Luciferase-like_dom"/>
</dbReference>
<dbReference type="EMBL" id="FCNY02000016">
    <property type="protein sequence ID" value="SAL60495.1"/>
    <property type="molecule type" value="Genomic_DNA"/>
</dbReference>
<dbReference type="InterPro" id="IPR036661">
    <property type="entry name" value="Luciferase-like_sf"/>
</dbReference>
<feature type="binding site" evidence="6">
    <location>
        <position position="58"/>
    </location>
    <ligand>
        <name>FMN</name>
        <dbReference type="ChEBI" id="CHEBI:58210"/>
    </ligand>
</feature>
<keyword evidence="3" id="KW-0560">Oxidoreductase</keyword>
<protein>
    <submittedName>
        <fullName evidence="8">Nitrilotriacetate monooxygenase component A</fullName>
    </submittedName>
</protein>
<dbReference type="CDD" id="cd01095">
    <property type="entry name" value="Nitrilotriacetate_monoxgenase"/>
    <property type="match status" value="1"/>
</dbReference>
<evidence type="ECO:0000259" key="7">
    <source>
        <dbReference type="Pfam" id="PF00296"/>
    </source>
</evidence>
<dbReference type="SUPFAM" id="SSF51679">
    <property type="entry name" value="Bacterial luciferase-like"/>
    <property type="match status" value="1"/>
</dbReference>
<dbReference type="PANTHER" id="PTHR30011">
    <property type="entry name" value="ALKANESULFONATE MONOOXYGENASE-RELATED"/>
    <property type="match status" value="1"/>
</dbReference>
<organism evidence="8 9">
    <name type="scientific">Caballeronia cordobensis</name>
    <name type="common">Burkholderia cordobensis</name>
    <dbReference type="NCBI Taxonomy" id="1353886"/>
    <lineage>
        <taxon>Bacteria</taxon>
        <taxon>Pseudomonadati</taxon>
        <taxon>Pseudomonadota</taxon>
        <taxon>Betaproteobacteria</taxon>
        <taxon>Burkholderiales</taxon>
        <taxon>Burkholderiaceae</taxon>
        <taxon>Caballeronia</taxon>
    </lineage>
</organism>
<feature type="binding site" evidence="6">
    <location>
        <position position="150"/>
    </location>
    <ligand>
        <name>FMN</name>
        <dbReference type="ChEBI" id="CHEBI:58210"/>
    </ligand>
</feature>
<dbReference type="Gene3D" id="3.20.20.30">
    <property type="entry name" value="Luciferase-like domain"/>
    <property type="match status" value="1"/>
</dbReference>
<dbReference type="Pfam" id="PF00296">
    <property type="entry name" value="Bac_luciferase"/>
    <property type="match status" value="1"/>
</dbReference>
<comment type="similarity">
    <text evidence="5">Belongs to the NtaA/SnaA/DszA monooxygenase family.</text>
</comment>
<dbReference type="GO" id="GO:0004497">
    <property type="term" value="F:monooxygenase activity"/>
    <property type="evidence" value="ECO:0007669"/>
    <property type="project" value="UniProtKB-KW"/>
</dbReference>
<evidence type="ECO:0000256" key="3">
    <source>
        <dbReference type="ARBA" id="ARBA00023002"/>
    </source>
</evidence>
<feature type="domain" description="Luciferase-like" evidence="7">
    <location>
        <begin position="24"/>
        <end position="381"/>
    </location>
</feature>
<sequence>MTEREQMGLWAFFRPTTIHTAGWRFPGANPRANFDLAELTRAAIKLEGACFDALFMADHLALLNMPMDGLKRSHTATSFEPLTLLSALSSLTRRIGLVATGSTTYDEPFHIARRFASLDHLSAGRAGWNIVTTANPEVARNFGFDDLRGHDERYDLAREFVHVVTGLWDSWQDDAFVCDAEEGVFFDPRKMHVLDHHGRFFDVKGPLNIARPPQGWPVLVQAGASPAGMRLAAESADVVFTAQTTLEGAQSFYRDIRLQAAAAGRADTPCKVMLGTLVVVGRTEEEAREKRSMMDSLVHTDSALASLSVALGHDISIFDPDEPLPDLPRTNQGVSSQKRVLDIARREGLTTIRDIARRVGGYFWHEVVGTPQQVAEQLEYWFGAQACDGFIVMFPYLPQGLDDFVDHVVPILQARGIFRKSYEGSTLRDHLGLNRPANRYF</sequence>
<feature type="binding site" evidence="6">
    <location>
        <position position="225"/>
    </location>
    <ligand>
        <name>FMN</name>
        <dbReference type="ChEBI" id="CHEBI:58210"/>
    </ligand>
</feature>
<keyword evidence="4 8" id="KW-0503">Monooxygenase</keyword>